<organism evidence="1 2">
    <name type="scientific">Psychroflexus sediminis</name>
    <dbReference type="NCBI Taxonomy" id="470826"/>
    <lineage>
        <taxon>Bacteria</taxon>
        <taxon>Pseudomonadati</taxon>
        <taxon>Bacteroidota</taxon>
        <taxon>Flavobacteriia</taxon>
        <taxon>Flavobacteriales</taxon>
        <taxon>Flavobacteriaceae</taxon>
        <taxon>Psychroflexus</taxon>
    </lineage>
</organism>
<name>A0A1G7VGK3_9FLAO</name>
<dbReference type="InterPro" id="IPR032580">
    <property type="entry name" value="SatD"/>
</dbReference>
<gene>
    <name evidence="1" type="ORF">SAMN04488027_103282</name>
</gene>
<dbReference type="STRING" id="470826.SAMN04488027_103282"/>
<dbReference type="OrthoDB" id="7064118at2"/>
<reference evidence="1 2" key="1">
    <citation type="submission" date="2016-10" db="EMBL/GenBank/DDBJ databases">
        <authorList>
            <person name="de Groot N.N."/>
        </authorList>
    </citation>
    <scope>NUCLEOTIDE SEQUENCE [LARGE SCALE GENOMIC DNA]</scope>
    <source>
        <strain evidence="1 2">DSM 19803</strain>
    </source>
</reference>
<proteinExistence type="predicted"/>
<protein>
    <recommendedName>
        <fullName evidence="3">SatD family (SatD)</fullName>
    </recommendedName>
</protein>
<dbReference type="RefSeq" id="WP_093366114.1">
    <property type="nucleotide sequence ID" value="NZ_FNCW01000003.1"/>
</dbReference>
<accession>A0A1G7VGK3</accession>
<dbReference type="Proteomes" id="UP000199296">
    <property type="component" value="Unassembled WGS sequence"/>
</dbReference>
<dbReference type="EMBL" id="FNCW01000003">
    <property type="protein sequence ID" value="SDG58519.1"/>
    <property type="molecule type" value="Genomic_DNA"/>
</dbReference>
<keyword evidence="2" id="KW-1185">Reference proteome</keyword>
<evidence type="ECO:0008006" key="3">
    <source>
        <dbReference type="Google" id="ProtNLM"/>
    </source>
</evidence>
<evidence type="ECO:0000313" key="2">
    <source>
        <dbReference type="Proteomes" id="UP000199296"/>
    </source>
</evidence>
<dbReference type="AlphaFoldDB" id="A0A1G7VGK3"/>
<dbReference type="Pfam" id="PF16264">
    <property type="entry name" value="SatD"/>
    <property type="match status" value="1"/>
</dbReference>
<sequence length="199" mass="22232">MIAIITGDIVNSKQNKSSDWLETLKLALNRYGEQPKDWEIYRGDSFQLKTTVAKSLKACFYIKACIKVHKSLDVRMAVGIGETKGSSGKITEEQGEAFYRSGQCFETLKASHLAVETGNKQDNATLNLMLELGALTFDRWTSVDAATLKIALEYPAYTQKEIAEKLNKAASTVSFTLQKTGYKEILKLLEYYKHLSLSA</sequence>
<evidence type="ECO:0000313" key="1">
    <source>
        <dbReference type="EMBL" id="SDG58519.1"/>
    </source>
</evidence>